<dbReference type="Proteomes" id="UP001219525">
    <property type="component" value="Unassembled WGS sequence"/>
</dbReference>
<protein>
    <submittedName>
        <fullName evidence="1">Uncharacterized protein</fullName>
    </submittedName>
</protein>
<dbReference type="EMBL" id="JARJCW010000065">
    <property type="protein sequence ID" value="KAJ7199989.1"/>
    <property type="molecule type" value="Genomic_DNA"/>
</dbReference>
<gene>
    <name evidence="1" type="ORF">GGX14DRAFT_372637</name>
</gene>
<feature type="non-terminal residue" evidence="1">
    <location>
        <position position="1"/>
    </location>
</feature>
<evidence type="ECO:0000313" key="2">
    <source>
        <dbReference type="Proteomes" id="UP001219525"/>
    </source>
</evidence>
<accession>A0AAD6V1U0</accession>
<name>A0AAD6V1U0_9AGAR</name>
<dbReference type="AlphaFoldDB" id="A0AAD6V1U0"/>
<reference evidence="1" key="1">
    <citation type="submission" date="2023-03" db="EMBL/GenBank/DDBJ databases">
        <title>Massive genome expansion in bonnet fungi (Mycena s.s.) driven by repeated elements and novel gene families across ecological guilds.</title>
        <authorList>
            <consortium name="Lawrence Berkeley National Laboratory"/>
            <person name="Harder C.B."/>
            <person name="Miyauchi S."/>
            <person name="Viragh M."/>
            <person name="Kuo A."/>
            <person name="Thoen E."/>
            <person name="Andreopoulos B."/>
            <person name="Lu D."/>
            <person name="Skrede I."/>
            <person name="Drula E."/>
            <person name="Henrissat B."/>
            <person name="Morin E."/>
            <person name="Kohler A."/>
            <person name="Barry K."/>
            <person name="LaButti K."/>
            <person name="Morin E."/>
            <person name="Salamov A."/>
            <person name="Lipzen A."/>
            <person name="Mereny Z."/>
            <person name="Hegedus B."/>
            <person name="Baldrian P."/>
            <person name="Stursova M."/>
            <person name="Weitz H."/>
            <person name="Taylor A."/>
            <person name="Grigoriev I.V."/>
            <person name="Nagy L.G."/>
            <person name="Martin F."/>
            <person name="Kauserud H."/>
        </authorList>
    </citation>
    <scope>NUCLEOTIDE SEQUENCE</scope>
    <source>
        <strain evidence="1">9144</strain>
    </source>
</reference>
<comment type="caution">
    <text evidence="1">The sequence shown here is derived from an EMBL/GenBank/DDBJ whole genome shotgun (WGS) entry which is preliminary data.</text>
</comment>
<evidence type="ECO:0000313" key="1">
    <source>
        <dbReference type="EMBL" id="KAJ7199989.1"/>
    </source>
</evidence>
<proteinExistence type="predicted"/>
<keyword evidence="2" id="KW-1185">Reference proteome</keyword>
<sequence length="112" mass="13024">LQDLDNAIEADQDRHVRHDGVEVEQAEAPFDKDQEEIFAEILERMKAAEIIPDNFGVTPPEWEEPNYGELETIKIARKSVEIQLPFDVWYPRAVLWAQGLTIMKKIQAESYR</sequence>
<organism evidence="1 2">
    <name type="scientific">Mycena pura</name>
    <dbReference type="NCBI Taxonomy" id="153505"/>
    <lineage>
        <taxon>Eukaryota</taxon>
        <taxon>Fungi</taxon>
        <taxon>Dikarya</taxon>
        <taxon>Basidiomycota</taxon>
        <taxon>Agaricomycotina</taxon>
        <taxon>Agaricomycetes</taxon>
        <taxon>Agaricomycetidae</taxon>
        <taxon>Agaricales</taxon>
        <taxon>Marasmiineae</taxon>
        <taxon>Mycenaceae</taxon>
        <taxon>Mycena</taxon>
    </lineage>
</organism>